<accession>A0A1G6Y0A3</accession>
<evidence type="ECO:0000313" key="3">
    <source>
        <dbReference type="EMBL" id="SDD83838.1"/>
    </source>
</evidence>
<protein>
    <submittedName>
        <fullName evidence="3">Cupin domain protein</fullName>
    </submittedName>
</protein>
<keyword evidence="1" id="KW-0732">Signal</keyword>
<organism evidence="3 4">
    <name type="scientific">Belnapia rosea</name>
    <dbReference type="NCBI Taxonomy" id="938405"/>
    <lineage>
        <taxon>Bacteria</taxon>
        <taxon>Pseudomonadati</taxon>
        <taxon>Pseudomonadota</taxon>
        <taxon>Alphaproteobacteria</taxon>
        <taxon>Acetobacterales</taxon>
        <taxon>Roseomonadaceae</taxon>
        <taxon>Belnapia</taxon>
    </lineage>
</organism>
<dbReference type="Gene3D" id="2.60.120.10">
    <property type="entry name" value="Jelly Rolls"/>
    <property type="match status" value="1"/>
</dbReference>
<dbReference type="InterPro" id="IPR011051">
    <property type="entry name" value="RmlC_Cupin_sf"/>
</dbReference>
<gene>
    <name evidence="3" type="ORF">SAMN04487779_101353</name>
</gene>
<dbReference type="Proteomes" id="UP000198925">
    <property type="component" value="Unassembled WGS sequence"/>
</dbReference>
<feature type="chain" id="PRO_5011683557" evidence="1">
    <location>
        <begin position="23"/>
        <end position="135"/>
    </location>
</feature>
<dbReference type="AlphaFoldDB" id="A0A1G6Y0A3"/>
<name>A0A1G6Y0A3_9PROT</name>
<dbReference type="STRING" id="938405.SAMN02927895_04551"/>
<dbReference type="RefSeq" id="WP_090664271.1">
    <property type="nucleotide sequence ID" value="NZ_FMZX01000013.1"/>
</dbReference>
<keyword evidence="4" id="KW-1185">Reference proteome</keyword>
<evidence type="ECO:0000259" key="2">
    <source>
        <dbReference type="Pfam" id="PF07883"/>
    </source>
</evidence>
<evidence type="ECO:0000313" key="4">
    <source>
        <dbReference type="Proteomes" id="UP000198925"/>
    </source>
</evidence>
<dbReference type="PANTHER" id="PTHR38599">
    <property type="entry name" value="CUPIN DOMAIN PROTEIN (AFU_ORTHOLOGUE AFUA_3G13620)"/>
    <property type="match status" value="1"/>
</dbReference>
<feature type="signal peptide" evidence="1">
    <location>
        <begin position="1"/>
        <end position="22"/>
    </location>
</feature>
<reference evidence="3 4" key="1">
    <citation type="submission" date="2016-10" db="EMBL/GenBank/DDBJ databases">
        <authorList>
            <person name="de Groot N.N."/>
        </authorList>
    </citation>
    <scope>NUCLEOTIDE SEQUENCE [LARGE SCALE GENOMIC DNA]</scope>
    <source>
        <strain evidence="3 4">CPCC 100156</strain>
    </source>
</reference>
<dbReference type="Pfam" id="PF07883">
    <property type="entry name" value="Cupin_2"/>
    <property type="match status" value="1"/>
</dbReference>
<dbReference type="InterPro" id="IPR013096">
    <property type="entry name" value="Cupin_2"/>
</dbReference>
<dbReference type="InterPro" id="IPR014710">
    <property type="entry name" value="RmlC-like_jellyroll"/>
</dbReference>
<feature type="domain" description="Cupin type-2" evidence="2">
    <location>
        <begin position="53"/>
        <end position="122"/>
    </location>
</feature>
<dbReference type="PANTHER" id="PTHR38599:SF1">
    <property type="entry name" value="CUPIN DOMAIN PROTEIN (AFU_ORTHOLOGUE AFUA_3G13620)"/>
    <property type="match status" value="1"/>
</dbReference>
<proteinExistence type="predicted"/>
<dbReference type="SUPFAM" id="SSF51182">
    <property type="entry name" value="RmlC-like cupins"/>
    <property type="match status" value="1"/>
</dbReference>
<evidence type="ECO:0000256" key="1">
    <source>
        <dbReference type="SAM" id="SignalP"/>
    </source>
</evidence>
<sequence length="135" mass="14488">MRWMAGLGAALAVLAISISGAAAQEQARPHFVLREVVQGMPRGERQEVQVLTATIAPGQATAFHTHRFPVTVYVLEGAFTLEMEGREAVTIPAGGAMVEPPHVRMTGYNRSTVTPTRVLIVYVADPGTPFLDPAH</sequence>
<dbReference type="EMBL" id="FMZX01000013">
    <property type="protein sequence ID" value="SDD83838.1"/>
    <property type="molecule type" value="Genomic_DNA"/>
</dbReference>